<dbReference type="Pfam" id="PF00672">
    <property type="entry name" value="HAMP"/>
    <property type="match status" value="1"/>
</dbReference>
<name>A0ABZ0UKN7_9FIRM</name>
<comment type="subcellular location">
    <subcellularLocation>
        <location evidence="2">Membrane</location>
    </subcellularLocation>
</comment>
<dbReference type="CDD" id="cd00082">
    <property type="entry name" value="HisKA"/>
    <property type="match status" value="1"/>
</dbReference>
<dbReference type="SUPFAM" id="SSF158472">
    <property type="entry name" value="HAMP domain-like"/>
    <property type="match status" value="1"/>
</dbReference>
<evidence type="ECO:0000256" key="8">
    <source>
        <dbReference type="SAM" id="Coils"/>
    </source>
</evidence>
<dbReference type="PANTHER" id="PTHR45453:SF3">
    <property type="entry name" value="HISTIDINE KINASE"/>
    <property type="match status" value="1"/>
</dbReference>
<evidence type="ECO:0000256" key="3">
    <source>
        <dbReference type="ARBA" id="ARBA00012438"/>
    </source>
</evidence>
<keyword evidence="8" id="KW-0175">Coiled coil</keyword>
<evidence type="ECO:0000256" key="7">
    <source>
        <dbReference type="ARBA" id="ARBA00023012"/>
    </source>
</evidence>
<dbReference type="PANTHER" id="PTHR45453">
    <property type="entry name" value="PHOSPHATE REGULON SENSOR PROTEIN PHOR"/>
    <property type="match status" value="1"/>
</dbReference>
<dbReference type="SMART" id="SM00388">
    <property type="entry name" value="HisKA"/>
    <property type="match status" value="1"/>
</dbReference>
<dbReference type="EMBL" id="CP136422">
    <property type="protein sequence ID" value="WPX76546.1"/>
    <property type="molecule type" value="Genomic_DNA"/>
</dbReference>
<dbReference type="InterPro" id="IPR036890">
    <property type="entry name" value="HATPase_C_sf"/>
</dbReference>
<accession>A0ABZ0UKN7</accession>
<evidence type="ECO:0000259" key="10">
    <source>
        <dbReference type="PROSITE" id="PS50109"/>
    </source>
</evidence>
<keyword evidence="7" id="KW-0902">Two-component regulatory system</keyword>
<evidence type="ECO:0000256" key="5">
    <source>
        <dbReference type="ARBA" id="ARBA00022679"/>
    </source>
</evidence>
<keyword evidence="5 12" id="KW-0808">Transferase</keyword>
<gene>
    <name evidence="12" type="primary">sasA_43</name>
    <name evidence="12" type="ORF">BLCOC_49320</name>
</gene>
<keyword evidence="13" id="KW-1185">Reference proteome</keyword>
<evidence type="ECO:0000256" key="4">
    <source>
        <dbReference type="ARBA" id="ARBA00022553"/>
    </source>
</evidence>
<keyword evidence="9" id="KW-0812">Transmembrane</keyword>
<dbReference type="Gene3D" id="6.10.340.10">
    <property type="match status" value="1"/>
</dbReference>
<keyword evidence="6" id="KW-0418">Kinase</keyword>
<feature type="transmembrane region" description="Helical" evidence="9">
    <location>
        <begin position="120"/>
        <end position="137"/>
    </location>
</feature>
<dbReference type="InterPro" id="IPR004358">
    <property type="entry name" value="Sig_transdc_His_kin-like_C"/>
</dbReference>
<keyword evidence="4" id="KW-0597">Phosphoprotein</keyword>
<feature type="domain" description="Histidine kinase" evidence="10">
    <location>
        <begin position="255"/>
        <end position="467"/>
    </location>
</feature>
<keyword evidence="9" id="KW-1133">Transmembrane helix</keyword>
<dbReference type="GO" id="GO:0016740">
    <property type="term" value="F:transferase activity"/>
    <property type="evidence" value="ECO:0007669"/>
    <property type="project" value="UniProtKB-KW"/>
</dbReference>
<evidence type="ECO:0000259" key="11">
    <source>
        <dbReference type="PROSITE" id="PS50885"/>
    </source>
</evidence>
<dbReference type="Proteomes" id="UP001325248">
    <property type="component" value="Chromosome"/>
</dbReference>
<organism evidence="12 13">
    <name type="scientific">Blautia producta</name>
    <dbReference type="NCBI Taxonomy" id="33035"/>
    <lineage>
        <taxon>Bacteria</taxon>
        <taxon>Bacillati</taxon>
        <taxon>Bacillota</taxon>
        <taxon>Clostridia</taxon>
        <taxon>Lachnospirales</taxon>
        <taxon>Lachnospiraceae</taxon>
        <taxon>Blautia</taxon>
    </lineage>
</organism>
<dbReference type="CDD" id="cd00075">
    <property type="entry name" value="HATPase"/>
    <property type="match status" value="1"/>
</dbReference>
<dbReference type="CDD" id="cd06225">
    <property type="entry name" value="HAMP"/>
    <property type="match status" value="1"/>
</dbReference>
<proteinExistence type="predicted"/>
<protein>
    <recommendedName>
        <fullName evidence="3">histidine kinase</fullName>
        <ecNumber evidence="3">2.7.13.3</ecNumber>
    </recommendedName>
</protein>
<dbReference type="Gene3D" id="3.30.565.10">
    <property type="entry name" value="Histidine kinase-like ATPase, C-terminal domain"/>
    <property type="match status" value="1"/>
</dbReference>
<keyword evidence="9" id="KW-0472">Membrane</keyword>
<dbReference type="Pfam" id="PF00512">
    <property type="entry name" value="HisKA"/>
    <property type="match status" value="1"/>
</dbReference>
<dbReference type="SMART" id="SM00387">
    <property type="entry name" value="HATPase_c"/>
    <property type="match status" value="1"/>
</dbReference>
<dbReference type="PRINTS" id="PR00344">
    <property type="entry name" value="BCTRLSENSOR"/>
</dbReference>
<dbReference type="Gene3D" id="1.10.287.130">
    <property type="match status" value="1"/>
</dbReference>
<dbReference type="InterPro" id="IPR003594">
    <property type="entry name" value="HATPase_dom"/>
</dbReference>
<dbReference type="InterPro" id="IPR003660">
    <property type="entry name" value="HAMP_dom"/>
</dbReference>
<dbReference type="EC" id="2.7.13.3" evidence="3"/>
<sequence>MIKKFNDSLFSKIFMITAILLLCVSLSVFGLVAVLMPQTYSNELNSVLSRQTLDFIDELEMTALEDSGGLFDQFLENINIFSVELYDDNGQGITIPTMRGNEASASEMASSSDAPVLSNSFYFSFFGSGTKYMLVVYGEATQVEELRQVFLRISPIVFISALILALLVSLLFSRIITSPVLRISSIATKMSEMQLDWKLDAKRTDELGILEKSLNSMSQNLQTALSDLKNANAKLEEDIEHEKELEQAQMDFFSAASHELKTPITIIKGQLEGMLLGIGIYKDREKYLSRSLEVANTLELMVQELLTISRLQTSGTDLKKEPFDCVRVIQKYLRETEDLIINKDLRVCLNVPQSATVNGNRLLLEKVFSNVIGNAIKYSPQKAVINITVNHTQNHYLFQIENSGTHIAKENMDKIFEPFYRIEQSRSRKTGGSGLGLYIVQKILQYHNSVCDVCNTEMGVCFSFELL</sequence>
<dbReference type="PROSITE" id="PS50109">
    <property type="entry name" value="HIS_KIN"/>
    <property type="match status" value="1"/>
</dbReference>
<feature type="domain" description="HAMP" evidence="11">
    <location>
        <begin position="174"/>
        <end position="226"/>
    </location>
</feature>
<feature type="transmembrane region" description="Helical" evidence="9">
    <location>
        <begin position="149"/>
        <end position="172"/>
    </location>
</feature>
<evidence type="ECO:0000313" key="13">
    <source>
        <dbReference type="Proteomes" id="UP001325248"/>
    </source>
</evidence>
<evidence type="ECO:0000256" key="9">
    <source>
        <dbReference type="SAM" id="Phobius"/>
    </source>
</evidence>
<dbReference type="InterPro" id="IPR036097">
    <property type="entry name" value="HisK_dim/P_sf"/>
</dbReference>
<dbReference type="PROSITE" id="PS50885">
    <property type="entry name" value="HAMP"/>
    <property type="match status" value="1"/>
</dbReference>
<feature type="coiled-coil region" evidence="8">
    <location>
        <begin position="214"/>
        <end position="248"/>
    </location>
</feature>
<evidence type="ECO:0000256" key="1">
    <source>
        <dbReference type="ARBA" id="ARBA00000085"/>
    </source>
</evidence>
<dbReference type="SUPFAM" id="SSF47384">
    <property type="entry name" value="Homodimeric domain of signal transducing histidine kinase"/>
    <property type="match status" value="1"/>
</dbReference>
<dbReference type="InterPro" id="IPR005467">
    <property type="entry name" value="His_kinase_dom"/>
</dbReference>
<evidence type="ECO:0000313" key="12">
    <source>
        <dbReference type="EMBL" id="WPX76546.1"/>
    </source>
</evidence>
<evidence type="ECO:0000256" key="2">
    <source>
        <dbReference type="ARBA" id="ARBA00004370"/>
    </source>
</evidence>
<evidence type="ECO:0000256" key="6">
    <source>
        <dbReference type="ARBA" id="ARBA00022777"/>
    </source>
</evidence>
<dbReference type="SUPFAM" id="SSF55874">
    <property type="entry name" value="ATPase domain of HSP90 chaperone/DNA topoisomerase II/histidine kinase"/>
    <property type="match status" value="1"/>
</dbReference>
<dbReference type="Pfam" id="PF02518">
    <property type="entry name" value="HATPase_c"/>
    <property type="match status" value="1"/>
</dbReference>
<reference evidence="12" key="1">
    <citation type="submission" date="2023-10" db="EMBL/GenBank/DDBJ databases">
        <title>Genome sequence of Blautia coccoides DSM 935.</title>
        <authorList>
            <person name="Boeer T."/>
            <person name="Bengelsdorf F.R."/>
            <person name="Daniel R."/>
            <person name="Poehlein A."/>
        </authorList>
    </citation>
    <scope>NUCLEOTIDE SEQUENCE [LARGE SCALE GENOMIC DNA]</scope>
    <source>
        <strain evidence="12">DSM 935</strain>
    </source>
</reference>
<dbReference type="InterPro" id="IPR003661">
    <property type="entry name" value="HisK_dim/P_dom"/>
</dbReference>
<dbReference type="SMART" id="SM00304">
    <property type="entry name" value="HAMP"/>
    <property type="match status" value="1"/>
</dbReference>
<feature type="transmembrane region" description="Helical" evidence="9">
    <location>
        <begin position="12"/>
        <end position="36"/>
    </location>
</feature>
<comment type="catalytic activity">
    <reaction evidence="1">
        <text>ATP + protein L-histidine = ADP + protein N-phospho-L-histidine.</text>
        <dbReference type="EC" id="2.7.13.3"/>
    </reaction>
</comment>
<dbReference type="InterPro" id="IPR050351">
    <property type="entry name" value="BphY/WalK/GraS-like"/>
</dbReference>